<dbReference type="PANTHER" id="PTHR43340:SF1">
    <property type="entry name" value="HYPOXANTHINE PHOSPHORIBOSYLTRANSFERASE"/>
    <property type="match status" value="1"/>
</dbReference>
<name>A0A1M6WMI9_9BACT</name>
<keyword evidence="11 15" id="KW-0547">Nucleotide-binding</keyword>
<organism evidence="17 18">
    <name type="scientific">Rhodothermus profundi</name>
    <dbReference type="NCBI Taxonomy" id="633813"/>
    <lineage>
        <taxon>Bacteria</taxon>
        <taxon>Pseudomonadati</taxon>
        <taxon>Rhodothermota</taxon>
        <taxon>Rhodothermia</taxon>
        <taxon>Rhodothermales</taxon>
        <taxon>Rhodothermaceae</taxon>
        <taxon>Rhodothermus</taxon>
    </lineage>
</organism>
<dbReference type="GO" id="GO:0005829">
    <property type="term" value="C:cytosol"/>
    <property type="evidence" value="ECO:0007669"/>
    <property type="project" value="TreeGrafter"/>
</dbReference>
<evidence type="ECO:0000256" key="6">
    <source>
        <dbReference type="ARBA" id="ARBA00022490"/>
    </source>
</evidence>
<evidence type="ECO:0000256" key="10">
    <source>
        <dbReference type="ARBA" id="ARBA00022726"/>
    </source>
</evidence>
<dbReference type="SUPFAM" id="SSF53271">
    <property type="entry name" value="PRTase-like"/>
    <property type="match status" value="1"/>
</dbReference>
<dbReference type="OrthoDB" id="9802824at2"/>
<keyword evidence="7 15" id="KW-0328">Glycosyltransferase</keyword>
<accession>A0A1M6WMI9</accession>
<evidence type="ECO:0000256" key="7">
    <source>
        <dbReference type="ARBA" id="ARBA00022676"/>
    </source>
</evidence>
<feature type="domain" description="Phosphoribosyltransferase" evidence="16">
    <location>
        <begin position="32"/>
        <end position="177"/>
    </location>
</feature>
<dbReference type="Pfam" id="PF00156">
    <property type="entry name" value="Pribosyltran"/>
    <property type="match status" value="1"/>
</dbReference>
<evidence type="ECO:0000259" key="16">
    <source>
        <dbReference type="Pfam" id="PF00156"/>
    </source>
</evidence>
<keyword evidence="10 15" id="KW-0660">Purine salvage</keyword>
<evidence type="ECO:0000313" key="17">
    <source>
        <dbReference type="EMBL" id="SHK94809.1"/>
    </source>
</evidence>
<dbReference type="GO" id="GO:0000166">
    <property type="term" value="F:nucleotide binding"/>
    <property type="evidence" value="ECO:0007669"/>
    <property type="project" value="UniProtKB-KW"/>
</dbReference>
<dbReference type="InterPro" id="IPR050408">
    <property type="entry name" value="HGPRT"/>
</dbReference>
<proteinExistence type="inferred from homology"/>
<dbReference type="FunFam" id="3.40.50.2020:FF:000006">
    <property type="entry name" value="Hypoxanthine phosphoribosyltransferase"/>
    <property type="match status" value="1"/>
</dbReference>
<dbReference type="EC" id="2.4.2.8" evidence="5 15"/>
<evidence type="ECO:0000256" key="3">
    <source>
        <dbReference type="ARBA" id="ARBA00004669"/>
    </source>
</evidence>
<evidence type="ECO:0000256" key="5">
    <source>
        <dbReference type="ARBA" id="ARBA00011895"/>
    </source>
</evidence>
<dbReference type="NCBIfam" id="TIGR01203">
    <property type="entry name" value="HGPRTase"/>
    <property type="match status" value="1"/>
</dbReference>
<comment type="catalytic activity">
    <reaction evidence="14">
        <text>IMP + diphosphate = hypoxanthine + 5-phospho-alpha-D-ribose 1-diphosphate</text>
        <dbReference type="Rhea" id="RHEA:17973"/>
        <dbReference type="ChEBI" id="CHEBI:17368"/>
        <dbReference type="ChEBI" id="CHEBI:33019"/>
        <dbReference type="ChEBI" id="CHEBI:58017"/>
        <dbReference type="ChEBI" id="CHEBI:58053"/>
        <dbReference type="EC" id="2.4.2.8"/>
    </reaction>
    <physiologicalReaction direction="right-to-left" evidence="14">
        <dbReference type="Rhea" id="RHEA:17975"/>
    </physiologicalReaction>
</comment>
<keyword evidence="9 15" id="KW-0479">Metal-binding</keyword>
<dbReference type="AlphaFoldDB" id="A0A1M6WMI9"/>
<dbReference type="STRING" id="633813.SAMN04488087_2352"/>
<evidence type="ECO:0000256" key="8">
    <source>
        <dbReference type="ARBA" id="ARBA00022679"/>
    </source>
</evidence>
<sequence length="192" mass="21461">MACANTTVAFNETPEVVECRGERFRLFLDAATIQKRVAELGRQISRDYADRQPILIGVLNGAFMFLADLMRYLTIDCEVDFLKLSSYGAAKVSSGQVYELKKIDADIQGRHVLVVEDIVDTGLSMQFILERLQAYEPASVATVTLLHKAEATQVDVPLDYVGFQIPNKFVIGYGLDYGQLARNLNAIYILEE</sequence>
<keyword evidence="8 15" id="KW-0808">Transferase</keyword>
<dbReference type="InterPro" id="IPR029057">
    <property type="entry name" value="PRTase-like"/>
</dbReference>
<evidence type="ECO:0000256" key="15">
    <source>
        <dbReference type="RuleBase" id="RU364099"/>
    </source>
</evidence>
<dbReference type="GO" id="GO:0052657">
    <property type="term" value="F:guanine phosphoribosyltransferase activity"/>
    <property type="evidence" value="ECO:0007669"/>
    <property type="project" value="RHEA"/>
</dbReference>
<comment type="subcellular location">
    <subcellularLocation>
        <location evidence="2 15">Cytoplasm</location>
    </subcellularLocation>
</comment>
<dbReference type="GO" id="GO:0000287">
    <property type="term" value="F:magnesium ion binding"/>
    <property type="evidence" value="ECO:0007669"/>
    <property type="project" value="TreeGrafter"/>
</dbReference>
<dbReference type="GO" id="GO:0032263">
    <property type="term" value="P:GMP salvage"/>
    <property type="evidence" value="ECO:0007669"/>
    <property type="project" value="TreeGrafter"/>
</dbReference>
<evidence type="ECO:0000256" key="12">
    <source>
        <dbReference type="ARBA" id="ARBA00022842"/>
    </source>
</evidence>
<comment type="similarity">
    <text evidence="4 15">Belongs to the purine/pyrimidine phosphoribosyltransferase family.</text>
</comment>
<dbReference type="Gene3D" id="3.40.50.2020">
    <property type="match status" value="1"/>
</dbReference>
<keyword evidence="18" id="KW-1185">Reference proteome</keyword>
<evidence type="ECO:0000256" key="4">
    <source>
        <dbReference type="ARBA" id="ARBA00008391"/>
    </source>
</evidence>
<dbReference type="Proteomes" id="UP000185812">
    <property type="component" value="Unassembled WGS sequence"/>
</dbReference>
<evidence type="ECO:0000256" key="11">
    <source>
        <dbReference type="ARBA" id="ARBA00022741"/>
    </source>
</evidence>
<dbReference type="PANTHER" id="PTHR43340">
    <property type="entry name" value="HYPOXANTHINE-GUANINE PHOSPHORIBOSYLTRANSFERASE"/>
    <property type="match status" value="1"/>
</dbReference>
<evidence type="ECO:0000256" key="9">
    <source>
        <dbReference type="ARBA" id="ARBA00022723"/>
    </source>
</evidence>
<dbReference type="InterPro" id="IPR005904">
    <property type="entry name" value="Hxn_phspho_trans"/>
</dbReference>
<evidence type="ECO:0000256" key="14">
    <source>
        <dbReference type="ARBA" id="ARBA00049402"/>
    </source>
</evidence>
<gene>
    <name evidence="17" type="ORF">SAMN04488087_2352</name>
</gene>
<dbReference type="InterPro" id="IPR000836">
    <property type="entry name" value="PRTase_dom"/>
</dbReference>
<dbReference type="UniPathway" id="UPA00591">
    <property type="reaction ID" value="UER00648"/>
</dbReference>
<dbReference type="GO" id="GO:0046100">
    <property type="term" value="P:hypoxanthine metabolic process"/>
    <property type="evidence" value="ECO:0007669"/>
    <property type="project" value="TreeGrafter"/>
</dbReference>
<comment type="pathway">
    <text evidence="3 15">Purine metabolism; IMP biosynthesis via salvage pathway; IMP from hypoxanthine: step 1/1.</text>
</comment>
<protein>
    <recommendedName>
        <fullName evidence="5 15">Hypoxanthine phosphoribosyltransferase</fullName>
        <ecNumber evidence="5 15">2.4.2.8</ecNumber>
    </recommendedName>
</protein>
<evidence type="ECO:0000256" key="13">
    <source>
        <dbReference type="ARBA" id="ARBA00048811"/>
    </source>
</evidence>
<dbReference type="GO" id="GO:0032264">
    <property type="term" value="P:IMP salvage"/>
    <property type="evidence" value="ECO:0007669"/>
    <property type="project" value="UniProtKB-UniPathway"/>
</dbReference>
<evidence type="ECO:0000313" key="18">
    <source>
        <dbReference type="Proteomes" id="UP000185812"/>
    </source>
</evidence>
<evidence type="ECO:0000256" key="2">
    <source>
        <dbReference type="ARBA" id="ARBA00004496"/>
    </source>
</evidence>
<dbReference type="GO" id="GO:0004422">
    <property type="term" value="F:hypoxanthine phosphoribosyltransferase activity"/>
    <property type="evidence" value="ECO:0007669"/>
    <property type="project" value="InterPro"/>
</dbReference>
<comment type="catalytic activity">
    <reaction evidence="13">
        <text>GMP + diphosphate = guanine + 5-phospho-alpha-D-ribose 1-diphosphate</text>
        <dbReference type="Rhea" id="RHEA:25424"/>
        <dbReference type="ChEBI" id="CHEBI:16235"/>
        <dbReference type="ChEBI" id="CHEBI:33019"/>
        <dbReference type="ChEBI" id="CHEBI:58017"/>
        <dbReference type="ChEBI" id="CHEBI:58115"/>
        <dbReference type="EC" id="2.4.2.8"/>
    </reaction>
    <physiologicalReaction direction="right-to-left" evidence="13">
        <dbReference type="Rhea" id="RHEA:25426"/>
    </physiologicalReaction>
</comment>
<reference evidence="18" key="1">
    <citation type="submission" date="2016-11" db="EMBL/GenBank/DDBJ databases">
        <authorList>
            <person name="Varghese N."/>
            <person name="Submissions S."/>
        </authorList>
    </citation>
    <scope>NUCLEOTIDE SEQUENCE [LARGE SCALE GENOMIC DNA]</scope>
    <source>
        <strain evidence="18">DSM 22212</strain>
    </source>
</reference>
<keyword evidence="12 15" id="KW-0460">Magnesium</keyword>
<dbReference type="GO" id="GO:0006166">
    <property type="term" value="P:purine ribonucleoside salvage"/>
    <property type="evidence" value="ECO:0007669"/>
    <property type="project" value="UniProtKB-KW"/>
</dbReference>
<comment type="cofactor">
    <cofactor evidence="1 15">
        <name>Mg(2+)</name>
        <dbReference type="ChEBI" id="CHEBI:18420"/>
    </cofactor>
</comment>
<evidence type="ECO:0000256" key="1">
    <source>
        <dbReference type="ARBA" id="ARBA00001946"/>
    </source>
</evidence>
<dbReference type="GO" id="GO:0006178">
    <property type="term" value="P:guanine salvage"/>
    <property type="evidence" value="ECO:0007669"/>
    <property type="project" value="TreeGrafter"/>
</dbReference>
<keyword evidence="6 15" id="KW-0963">Cytoplasm</keyword>
<dbReference type="CDD" id="cd06223">
    <property type="entry name" value="PRTases_typeI"/>
    <property type="match status" value="1"/>
</dbReference>
<dbReference type="RefSeq" id="WP_072716166.1">
    <property type="nucleotide sequence ID" value="NZ_FRAU01000009.1"/>
</dbReference>
<dbReference type="EMBL" id="FRAU01000009">
    <property type="protein sequence ID" value="SHK94809.1"/>
    <property type="molecule type" value="Genomic_DNA"/>
</dbReference>